<evidence type="ECO:0000256" key="1">
    <source>
        <dbReference type="ARBA" id="ARBA00001946"/>
    </source>
</evidence>
<evidence type="ECO:0000313" key="6">
    <source>
        <dbReference type="Proteomes" id="UP000070174"/>
    </source>
</evidence>
<dbReference type="EMBL" id="LRQE01000024">
    <property type="protein sequence ID" value="KXA30775.1"/>
    <property type="molecule type" value="Genomic_DNA"/>
</dbReference>
<evidence type="ECO:0000256" key="3">
    <source>
        <dbReference type="RuleBase" id="RU003476"/>
    </source>
</evidence>
<dbReference type="GO" id="GO:0005829">
    <property type="term" value="C:cytosol"/>
    <property type="evidence" value="ECO:0007669"/>
    <property type="project" value="TreeGrafter"/>
</dbReference>
<name>A0A133PQ60_9FIRM</name>
<evidence type="ECO:0000256" key="2">
    <source>
        <dbReference type="ARBA" id="ARBA00022801"/>
    </source>
</evidence>
<sequence length="183" mass="21196">MTNSNYEERTMKSTKIFDGKVLQLRVDTVEMEGQKYTKREIVERHPSVGIVAITEEDEIILIKQYRKAIDKEIYEIPAGMVDFGEEPQKAALRELKEETGYEAKKSDYLAEIYSSPGFTNEKLFIFYAEDLSLGDQDLDEFEHLSVEKIKFDEALKLVNLGEINDSKSVAGILYYNNFRRNNE</sequence>
<gene>
    <name evidence="5" type="ORF">HMPREF3229_00783</name>
</gene>
<comment type="caution">
    <text evidence="5">The sequence shown here is derived from an EMBL/GenBank/DDBJ whole genome shotgun (WGS) entry which is preliminary data.</text>
</comment>
<dbReference type="Gene3D" id="3.90.79.10">
    <property type="entry name" value="Nucleoside Triphosphate Pyrophosphohydrolase"/>
    <property type="match status" value="1"/>
</dbReference>
<feature type="domain" description="Nudix hydrolase" evidence="4">
    <location>
        <begin position="43"/>
        <end position="171"/>
    </location>
</feature>
<dbReference type="PROSITE" id="PS00893">
    <property type="entry name" value="NUDIX_BOX"/>
    <property type="match status" value="1"/>
</dbReference>
<comment type="cofactor">
    <cofactor evidence="1">
        <name>Mg(2+)</name>
        <dbReference type="ChEBI" id="CHEBI:18420"/>
    </cofactor>
</comment>
<dbReference type="Proteomes" id="UP000070174">
    <property type="component" value="Unassembled WGS sequence"/>
</dbReference>
<dbReference type="InterPro" id="IPR015797">
    <property type="entry name" value="NUDIX_hydrolase-like_dom_sf"/>
</dbReference>
<dbReference type="CDD" id="cd03424">
    <property type="entry name" value="NUDIX_ADPRase_Nudt5_UGPPase_Nudt14"/>
    <property type="match status" value="1"/>
</dbReference>
<dbReference type="GO" id="GO:0016462">
    <property type="term" value="F:pyrophosphatase activity"/>
    <property type="evidence" value="ECO:0007669"/>
    <property type="project" value="UniProtKB-ARBA"/>
</dbReference>
<dbReference type="PATRIC" id="fig|54005.3.peg.770"/>
<dbReference type="FunFam" id="3.90.79.10:FF:000024">
    <property type="entry name" value="ADP-ribose pyrophosphatase"/>
    <property type="match status" value="1"/>
</dbReference>
<dbReference type="RefSeq" id="WP_060799981.1">
    <property type="nucleotide sequence ID" value="NZ_KQ957097.1"/>
</dbReference>
<evidence type="ECO:0000259" key="4">
    <source>
        <dbReference type="PROSITE" id="PS51462"/>
    </source>
</evidence>
<dbReference type="Pfam" id="PF00293">
    <property type="entry name" value="NUDIX"/>
    <property type="match status" value="1"/>
</dbReference>
<reference evidence="5 6" key="1">
    <citation type="submission" date="2016-01" db="EMBL/GenBank/DDBJ databases">
        <authorList>
            <person name="Oliw E.H."/>
        </authorList>
    </citation>
    <scope>NUCLEOTIDE SEQUENCE [LARGE SCALE GENOMIC DNA]</scope>
    <source>
        <strain evidence="5 6">CMW7756A</strain>
    </source>
</reference>
<dbReference type="InterPro" id="IPR020476">
    <property type="entry name" value="Nudix_hydrolase"/>
</dbReference>
<accession>A0A133PQ60</accession>
<dbReference type="GO" id="GO:0019693">
    <property type="term" value="P:ribose phosphate metabolic process"/>
    <property type="evidence" value="ECO:0007669"/>
    <property type="project" value="TreeGrafter"/>
</dbReference>
<dbReference type="SUPFAM" id="SSF55811">
    <property type="entry name" value="Nudix"/>
    <property type="match status" value="1"/>
</dbReference>
<protein>
    <submittedName>
        <fullName evidence="5">Hydrolase, NUDIX family</fullName>
    </submittedName>
</protein>
<comment type="similarity">
    <text evidence="3">Belongs to the Nudix hydrolase family.</text>
</comment>
<dbReference type="GO" id="GO:0006753">
    <property type="term" value="P:nucleoside phosphate metabolic process"/>
    <property type="evidence" value="ECO:0007669"/>
    <property type="project" value="TreeGrafter"/>
</dbReference>
<dbReference type="PANTHER" id="PTHR11839">
    <property type="entry name" value="UDP/ADP-SUGAR PYROPHOSPHATASE"/>
    <property type="match status" value="1"/>
</dbReference>
<dbReference type="InterPro" id="IPR000086">
    <property type="entry name" value="NUDIX_hydrolase_dom"/>
</dbReference>
<dbReference type="PRINTS" id="PR00502">
    <property type="entry name" value="NUDIXFAMILY"/>
</dbReference>
<dbReference type="PANTHER" id="PTHR11839:SF18">
    <property type="entry name" value="NUDIX HYDROLASE DOMAIN-CONTAINING PROTEIN"/>
    <property type="match status" value="1"/>
</dbReference>
<proteinExistence type="inferred from homology"/>
<keyword evidence="2 3" id="KW-0378">Hydrolase</keyword>
<organism evidence="5">
    <name type="scientific">Peptoniphilus harei</name>
    <dbReference type="NCBI Taxonomy" id="54005"/>
    <lineage>
        <taxon>Bacteria</taxon>
        <taxon>Bacillati</taxon>
        <taxon>Bacillota</taxon>
        <taxon>Tissierellia</taxon>
        <taxon>Tissierellales</taxon>
        <taxon>Peptoniphilaceae</taxon>
        <taxon>Peptoniphilus</taxon>
    </lineage>
</organism>
<dbReference type="AlphaFoldDB" id="A0A133PQ60"/>
<dbReference type="InterPro" id="IPR020084">
    <property type="entry name" value="NUDIX_hydrolase_CS"/>
</dbReference>
<dbReference type="PROSITE" id="PS51462">
    <property type="entry name" value="NUDIX"/>
    <property type="match status" value="1"/>
</dbReference>
<evidence type="ECO:0000313" key="5">
    <source>
        <dbReference type="EMBL" id="KXA30775.1"/>
    </source>
</evidence>